<feature type="active site" evidence="12">
    <location>
        <position position="220"/>
    </location>
</feature>
<dbReference type="PANTHER" id="PTHR43390">
    <property type="entry name" value="SIGNAL PEPTIDASE I"/>
    <property type="match status" value="1"/>
</dbReference>
<dbReference type="NCBIfam" id="TIGR02227">
    <property type="entry name" value="sigpep_I_bact"/>
    <property type="match status" value="1"/>
</dbReference>
<dbReference type="GO" id="GO:0016020">
    <property type="term" value="C:membrane"/>
    <property type="evidence" value="ECO:0007669"/>
    <property type="project" value="UniProtKB-SubCell"/>
</dbReference>
<keyword evidence="9" id="KW-0378">Hydrolase</keyword>
<dbReference type="InterPro" id="IPR019756">
    <property type="entry name" value="Pept_S26A_signal_pept_1_Ser-AS"/>
</dbReference>
<feature type="domain" description="Peptidase S26" evidence="13">
    <location>
        <begin position="193"/>
        <end position="350"/>
    </location>
</feature>
<keyword evidence="7" id="KW-0934">Plastid</keyword>
<evidence type="ECO:0000256" key="11">
    <source>
        <dbReference type="ARBA" id="ARBA00023136"/>
    </source>
</evidence>
<feature type="active site" evidence="12">
    <location>
        <position position="270"/>
    </location>
</feature>
<evidence type="ECO:0000256" key="10">
    <source>
        <dbReference type="ARBA" id="ARBA00022946"/>
    </source>
</evidence>
<name>A0ABD3CZT1_9LAMI</name>
<evidence type="ECO:0000256" key="8">
    <source>
        <dbReference type="ARBA" id="ARBA00022670"/>
    </source>
</evidence>
<dbReference type="EMBL" id="JAVIJP010000028">
    <property type="protein sequence ID" value="KAL3634195.1"/>
    <property type="molecule type" value="Genomic_DNA"/>
</dbReference>
<comment type="caution">
    <text evidence="14">The sequence shown here is derived from an EMBL/GenBank/DDBJ whole genome shotgun (WGS) entry which is preliminary data.</text>
</comment>
<dbReference type="Proteomes" id="UP001632038">
    <property type="component" value="Unassembled WGS sequence"/>
</dbReference>
<dbReference type="GO" id="GO:0051604">
    <property type="term" value="P:protein maturation"/>
    <property type="evidence" value="ECO:0007669"/>
    <property type="project" value="UniProtKB-ARBA"/>
</dbReference>
<proteinExistence type="inferred from homology"/>
<dbReference type="InterPro" id="IPR019533">
    <property type="entry name" value="Peptidase_S26"/>
</dbReference>
<evidence type="ECO:0000256" key="5">
    <source>
        <dbReference type="ARBA" id="ARBA00013208"/>
    </source>
</evidence>
<reference evidence="15" key="1">
    <citation type="journal article" date="2024" name="IScience">
        <title>Strigolactones Initiate the Formation of Haustorium-like Structures in Castilleja.</title>
        <authorList>
            <person name="Buerger M."/>
            <person name="Peterson D."/>
            <person name="Chory J."/>
        </authorList>
    </citation>
    <scope>NUCLEOTIDE SEQUENCE [LARGE SCALE GENOMIC DNA]</scope>
</reference>
<evidence type="ECO:0000256" key="1">
    <source>
        <dbReference type="ARBA" id="ARBA00000677"/>
    </source>
</evidence>
<evidence type="ECO:0000256" key="9">
    <source>
        <dbReference type="ARBA" id="ARBA00022801"/>
    </source>
</evidence>
<evidence type="ECO:0000256" key="2">
    <source>
        <dbReference type="ARBA" id="ARBA00004229"/>
    </source>
</evidence>
<comment type="catalytic activity">
    <reaction evidence="1">
        <text>Cleavage of hydrophobic, N-terminal signal or leader sequences from secreted and periplasmic proteins.</text>
        <dbReference type="EC" id="3.4.21.89"/>
    </reaction>
</comment>
<dbReference type="EC" id="3.4.21.89" evidence="5"/>
<dbReference type="InterPro" id="IPR036286">
    <property type="entry name" value="LexA/Signal_pep-like_sf"/>
</dbReference>
<sequence>MALRFTVAYSASVATNLTAASGKCGASRFLRECSNRSRLFQHPPPRKSDSSYSDFWPRPGLTPNISETKTFQSPAIGLLSLLKQSAGISSSETSPILPFLPGSKWLHFNKPTSAEVDRGGTISSSDCNIINKETSKSASARISGGNTCSEAFANTKSGGASSVKFLQQKSVGTNSSNSWLLKMVNFCVTSEDAKAALTAVSVGILFKSTLAEPRLIPSMSMYPTLDVGDRILAEKVSYIFRSPEVSDIVIFKAPSFLQEFGFIPSDVFIKRVVAKAGDYVEVSDGKLMINGIAQDEGFILEPLEYEMDSVLVPEGNVFVLGDNRNNSFDSHNWGPLSVENIIGRSVFRYWPPSKVSDTMYNTSQQNSAFAFS</sequence>
<dbReference type="FunFam" id="2.10.109.10:FF:000012">
    <property type="entry name" value="Peptidase/ serine-type peptidase"/>
    <property type="match status" value="1"/>
</dbReference>
<keyword evidence="11" id="KW-0472">Membrane</keyword>
<evidence type="ECO:0000256" key="12">
    <source>
        <dbReference type="PIRSR" id="PIRSR600223-1"/>
    </source>
</evidence>
<dbReference type="Gene3D" id="2.10.109.10">
    <property type="entry name" value="Umud Fragment, subunit A"/>
    <property type="match status" value="1"/>
</dbReference>
<protein>
    <recommendedName>
        <fullName evidence="5">signal peptidase I</fullName>
        <ecNumber evidence="5">3.4.21.89</ecNumber>
    </recommendedName>
</protein>
<comment type="similarity">
    <text evidence="4">Belongs to the peptidase S26 family.</text>
</comment>
<evidence type="ECO:0000259" key="13">
    <source>
        <dbReference type="Pfam" id="PF10502"/>
    </source>
</evidence>
<keyword evidence="10" id="KW-0809">Transit peptide</keyword>
<evidence type="ECO:0000256" key="7">
    <source>
        <dbReference type="ARBA" id="ARBA00022640"/>
    </source>
</evidence>
<evidence type="ECO:0000313" key="14">
    <source>
        <dbReference type="EMBL" id="KAL3634195.1"/>
    </source>
</evidence>
<organism evidence="14 15">
    <name type="scientific">Castilleja foliolosa</name>
    <dbReference type="NCBI Taxonomy" id="1961234"/>
    <lineage>
        <taxon>Eukaryota</taxon>
        <taxon>Viridiplantae</taxon>
        <taxon>Streptophyta</taxon>
        <taxon>Embryophyta</taxon>
        <taxon>Tracheophyta</taxon>
        <taxon>Spermatophyta</taxon>
        <taxon>Magnoliopsida</taxon>
        <taxon>eudicotyledons</taxon>
        <taxon>Gunneridae</taxon>
        <taxon>Pentapetalae</taxon>
        <taxon>asterids</taxon>
        <taxon>lamiids</taxon>
        <taxon>Lamiales</taxon>
        <taxon>Orobanchaceae</taxon>
        <taxon>Pedicularideae</taxon>
        <taxon>Castillejinae</taxon>
        <taxon>Castilleja</taxon>
    </lineage>
</organism>
<evidence type="ECO:0000256" key="3">
    <source>
        <dbReference type="ARBA" id="ARBA00004370"/>
    </source>
</evidence>
<dbReference type="PANTHER" id="PTHR43390:SF2">
    <property type="entry name" value="THYLAKOIDAL PROCESSING PEPTIDASE 2, CHLOROPLASTIC-RELATED"/>
    <property type="match status" value="1"/>
</dbReference>
<accession>A0ABD3CZT1</accession>
<dbReference type="GO" id="GO:0006508">
    <property type="term" value="P:proteolysis"/>
    <property type="evidence" value="ECO:0007669"/>
    <property type="project" value="UniProtKB-KW"/>
</dbReference>
<comment type="subcellular location">
    <subcellularLocation>
        <location evidence="3">Membrane</location>
    </subcellularLocation>
    <subcellularLocation>
        <location evidence="2">Plastid</location>
        <location evidence="2">Chloroplast</location>
    </subcellularLocation>
</comment>
<evidence type="ECO:0000256" key="6">
    <source>
        <dbReference type="ARBA" id="ARBA00022528"/>
    </source>
</evidence>
<dbReference type="PROSITE" id="PS00761">
    <property type="entry name" value="SPASE_I_3"/>
    <property type="match status" value="1"/>
</dbReference>
<dbReference type="GO" id="GO:0009003">
    <property type="term" value="F:signal peptidase activity"/>
    <property type="evidence" value="ECO:0007669"/>
    <property type="project" value="UniProtKB-EC"/>
</dbReference>
<dbReference type="PROSITE" id="PS00501">
    <property type="entry name" value="SPASE_I_1"/>
    <property type="match status" value="1"/>
</dbReference>
<dbReference type="PRINTS" id="PR00727">
    <property type="entry name" value="LEADERPTASE"/>
</dbReference>
<keyword evidence="8" id="KW-0645">Protease</keyword>
<dbReference type="CDD" id="cd06530">
    <property type="entry name" value="S26_SPase_I"/>
    <property type="match status" value="1"/>
</dbReference>
<gene>
    <name evidence="14" type="ORF">CASFOL_021249</name>
</gene>
<keyword evidence="15" id="KW-1185">Reference proteome</keyword>
<dbReference type="InterPro" id="IPR000223">
    <property type="entry name" value="Pept_S26A_signal_pept_1"/>
</dbReference>
<evidence type="ECO:0000313" key="15">
    <source>
        <dbReference type="Proteomes" id="UP001632038"/>
    </source>
</evidence>
<dbReference type="AlphaFoldDB" id="A0ABD3CZT1"/>
<dbReference type="SUPFAM" id="SSF51306">
    <property type="entry name" value="LexA/Signal peptidase"/>
    <property type="match status" value="1"/>
</dbReference>
<keyword evidence="6" id="KW-0150">Chloroplast</keyword>
<dbReference type="InterPro" id="IPR019758">
    <property type="entry name" value="Pept_S26A_signal_pept_1_CS"/>
</dbReference>
<evidence type="ECO:0000256" key="4">
    <source>
        <dbReference type="ARBA" id="ARBA00009370"/>
    </source>
</evidence>
<dbReference type="Pfam" id="PF10502">
    <property type="entry name" value="Peptidase_S26"/>
    <property type="match status" value="1"/>
</dbReference>
<dbReference type="GO" id="GO:0009534">
    <property type="term" value="C:chloroplast thylakoid"/>
    <property type="evidence" value="ECO:0007669"/>
    <property type="project" value="UniProtKB-ARBA"/>
</dbReference>